<gene>
    <name evidence="2" type="ORF">PCOR1329_LOCUS54137</name>
</gene>
<evidence type="ECO:0000313" key="2">
    <source>
        <dbReference type="EMBL" id="CAK0867138.1"/>
    </source>
</evidence>
<keyword evidence="3" id="KW-1185">Reference proteome</keyword>
<feature type="region of interest" description="Disordered" evidence="1">
    <location>
        <begin position="93"/>
        <end position="115"/>
    </location>
</feature>
<reference evidence="2" key="1">
    <citation type="submission" date="2023-10" db="EMBL/GenBank/DDBJ databases">
        <authorList>
            <person name="Chen Y."/>
            <person name="Shah S."/>
            <person name="Dougan E. K."/>
            <person name="Thang M."/>
            <person name="Chan C."/>
        </authorList>
    </citation>
    <scope>NUCLEOTIDE SEQUENCE [LARGE SCALE GENOMIC DNA]</scope>
</reference>
<feature type="non-terminal residue" evidence="2">
    <location>
        <position position="225"/>
    </location>
</feature>
<accession>A0ABN9V2Y7</accession>
<dbReference type="EMBL" id="CAUYUJ010016614">
    <property type="protein sequence ID" value="CAK0867138.1"/>
    <property type="molecule type" value="Genomic_DNA"/>
</dbReference>
<evidence type="ECO:0000256" key="1">
    <source>
        <dbReference type="SAM" id="MobiDB-lite"/>
    </source>
</evidence>
<evidence type="ECO:0000313" key="3">
    <source>
        <dbReference type="Proteomes" id="UP001189429"/>
    </source>
</evidence>
<dbReference type="Proteomes" id="UP001189429">
    <property type="component" value="Unassembled WGS sequence"/>
</dbReference>
<comment type="caution">
    <text evidence="2">The sequence shown here is derived from an EMBL/GenBank/DDBJ whole genome shotgun (WGS) entry which is preliminary data.</text>
</comment>
<name>A0ABN9V2Y7_9DINO</name>
<organism evidence="2 3">
    <name type="scientific">Prorocentrum cordatum</name>
    <dbReference type="NCBI Taxonomy" id="2364126"/>
    <lineage>
        <taxon>Eukaryota</taxon>
        <taxon>Sar</taxon>
        <taxon>Alveolata</taxon>
        <taxon>Dinophyceae</taxon>
        <taxon>Prorocentrales</taxon>
        <taxon>Prorocentraceae</taxon>
        <taxon>Prorocentrum</taxon>
    </lineage>
</organism>
<proteinExistence type="predicted"/>
<protein>
    <submittedName>
        <fullName evidence="2">Uncharacterized protein</fullName>
    </submittedName>
</protein>
<sequence>MSGVGLEEKVGMAAGALPAAWRPSGLRAQEILALGASAARRAARLRRQHACEAALRKLQADGLVAPGSWRDRELAARPALMLLAEGLPVPGGRRRRTWPGLPRGPDGDSGSLEGPQADAEVIQGIVEESSESIVQLDLERQDSVQNPIEYLEWVALPAAALKRTRAASACEQPFVQLAVKLAQDGSVKVGLRRLCSKGHVLDRDSNPFDDPLPCAACGIMIPVDG</sequence>